<dbReference type="EMBL" id="KZ678149">
    <property type="protein sequence ID" value="PSN60444.1"/>
    <property type="molecule type" value="Genomic_DNA"/>
</dbReference>
<evidence type="ECO:0000313" key="3">
    <source>
        <dbReference type="Proteomes" id="UP000240883"/>
    </source>
</evidence>
<gene>
    <name evidence="2" type="ORF">BS50DRAFT_210009</name>
</gene>
<reference evidence="2 3" key="1">
    <citation type="journal article" date="2018" name="Front. Microbiol.">
        <title>Genome-Wide Analysis of Corynespora cassiicola Leaf Fall Disease Putative Effectors.</title>
        <authorList>
            <person name="Lopez D."/>
            <person name="Ribeiro S."/>
            <person name="Label P."/>
            <person name="Fumanal B."/>
            <person name="Venisse J.S."/>
            <person name="Kohler A."/>
            <person name="de Oliveira R.R."/>
            <person name="Labutti K."/>
            <person name="Lipzen A."/>
            <person name="Lail K."/>
            <person name="Bauer D."/>
            <person name="Ohm R.A."/>
            <person name="Barry K.W."/>
            <person name="Spatafora J."/>
            <person name="Grigoriev I.V."/>
            <person name="Martin F.M."/>
            <person name="Pujade-Renaud V."/>
        </authorList>
    </citation>
    <scope>NUCLEOTIDE SEQUENCE [LARGE SCALE GENOMIC DNA]</scope>
    <source>
        <strain evidence="2 3">Philippines</strain>
    </source>
</reference>
<dbReference type="Proteomes" id="UP000240883">
    <property type="component" value="Unassembled WGS sequence"/>
</dbReference>
<feature type="chain" id="PRO_5015406302" evidence="1">
    <location>
        <begin position="21"/>
        <end position="223"/>
    </location>
</feature>
<keyword evidence="1" id="KW-0732">Signal</keyword>
<protein>
    <submittedName>
        <fullName evidence="2">Uncharacterized protein</fullName>
    </submittedName>
</protein>
<accession>A0A2T2N4V1</accession>
<keyword evidence="3" id="KW-1185">Reference proteome</keyword>
<evidence type="ECO:0000313" key="2">
    <source>
        <dbReference type="EMBL" id="PSN60444.1"/>
    </source>
</evidence>
<dbReference type="AlphaFoldDB" id="A0A2T2N4V1"/>
<proteinExistence type="predicted"/>
<name>A0A2T2N4V1_CORCC</name>
<evidence type="ECO:0000256" key="1">
    <source>
        <dbReference type="SAM" id="SignalP"/>
    </source>
</evidence>
<feature type="signal peptide" evidence="1">
    <location>
        <begin position="1"/>
        <end position="20"/>
    </location>
</feature>
<sequence>MKFSTVLSTLLSSLAVSISASPIGIPADTEPIERHSPHSFQHIAARTLDPYALAARAPTISKTKAYEAAEKVHKNLVVNDYYVFTIEWDLKSEAMADEKEEKDVYDLQQSLGYAHVAVLVGKVTEKTTGKAGAKTTTKDFDAVFIDQVVAEDDVTAMLRGPVKFLGTQKGQALKYQKETTAKKGDASNVKKIGQAYFDIKGHNVYSTETNHCGTFKDAILPQL</sequence>
<organism evidence="2 3">
    <name type="scientific">Corynespora cassiicola Philippines</name>
    <dbReference type="NCBI Taxonomy" id="1448308"/>
    <lineage>
        <taxon>Eukaryota</taxon>
        <taxon>Fungi</taxon>
        <taxon>Dikarya</taxon>
        <taxon>Ascomycota</taxon>
        <taxon>Pezizomycotina</taxon>
        <taxon>Dothideomycetes</taxon>
        <taxon>Pleosporomycetidae</taxon>
        <taxon>Pleosporales</taxon>
        <taxon>Corynesporascaceae</taxon>
        <taxon>Corynespora</taxon>
    </lineage>
</organism>